<dbReference type="Proteomes" id="UP000215224">
    <property type="component" value="Chromosome"/>
</dbReference>
<dbReference type="PANTHER" id="PTHR11786:SF0">
    <property type="entry name" value="ARYLAMINE N-ACETYLTRANSFERASE 4-RELATED"/>
    <property type="match status" value="1"/>
</dbReference>
<name>A0A223KRC9_9BACI</name>
<dbReference type="KEGG" id="bcoh:BC6307_11720"/>
<dbReference type="GO" id="GO:0016407">
    <property type="term" value="F:acetyltransferase activity"/>
    <property type="evidence" value="ECO:0007669"/>
    <property type="project" value="InterPro"/>
</dbReference>
<dbReference type="InterPro" id="IPR053710">
    <property type="entry name" value="Arylamine_NAT_domain_sf"/>
</dbReference>
<protein>
    <submittedName>
        <fullName evidence="3">Arylamine N-acetyltransferase</fullName>
    </submittedName>
</protein>
<dbReference type="PANTHER" id="PTHR11786">
    <property type="entry name" value="N-HYDROXYARYLAMINE O-ACETYLTRANSFERASE"/>
    <property type="match status" value="1"/>
</dbReference>
<dbReference type="InterPro" id="IPR038765">
    <property type="entry name" value="Papain-like_cys_pep_sf"/>
</dbReference>
<keyword evidence="3" id="KW-0808">Transferase</keyword>
<dbReference type="Pfam" id="PF00797">
    <property type="entry name" value="Acetyltransf_2"/>
    <property type="match status" value="1"/>
</dbReference>
<dbReference type="RefSeq" id="WP_066411013.1">
    <property type="nucleotide sequence ID" value="NZ_CP018866.1"/>
</dbReference>
<dbReference type="STRING" id="1314751.GCA_001591425_00220"/>
<keyword evidence="4" id="KW-1185">Reference proteome</keyword>
<dbReference type="InterPro" id="IPR001447">
    <property type="entry name" value="Arylamine_N-AcTrfase"/>
</dbReference>
<dbReference type="EMBL" id="CP018866">
    <property type="protein sequence ID" value="AST91898.1"/>
    <property type="molecule type" value="Genomic_DNA"/>
</dbReference>
<dbReference type="Gene3D" id="3.30.2140.20">
    <property type="match status" value="1"/>
</dbReference>
<reference evidence="3 4" key="1">
    <citation type="submission" date="2016-12" db="EMBL/GenBank/DDBJ databases">
        <title>The whole genome sequencing and assembly of Bacillus cohnii DSM 6307T strain.</title>
        <authorList>
            <person name="Lee Y.-J."/>
            <person name="Yi H."/>
            <person name="Bahn Y.-S."/>
            <person name="Kim J.F."/>
            <person name="Lee D.-W."/>
        </authorList>
    </citation>
    <scope>NUCLEOTIDE SEQUENCE [LARGE SCALE GENOMIC DNA]</scope>
    <source>
        <strain evidence="3 4">DSM 6307</strain>
    </source>
</reference>
<evidence type="ECO:0000313" key="3">
    <source>
        <dbReference type="EMBL" id="AST91898.1"/>
    </source>
</evidence>
<proteinExistence type="inferred from homology"/>
<dbReference type="PRINTS" id="PR01543">
    <property type="entry name" value="ANATRNSFRASE"/>
</dbReference>
<sequence>MSHVNELLRKRIGLSMSEEITLQTLPTVLEKIAKEIPFENVCIIDDKTTEITDEYVKHKILNEGEGGLCYELNYLLYLFLTENDFHTKLVRGVVFDQVNQKWGSTGRTHVANVITVNGKKYIVDTGFGVNLPLKPVPLTGDIVTSSNGEFRVEKKETEFGDYIFYMKLKHKHDEWKMGYSFHSEKDAGVTDLNEVQKIIIEHPESPFNKKPLLTKITDRGSIVLTEDSFTVWINGEVRKEEIDSEEFFRLRKCYFGF</sequence>
<dbReference type="SUPFAM" id="SSF54001">
    <property type="entry name" value="Cysteine proteinases"/>
    <property type="match status" value="1"/>
</dbReference>
<dbReference type="AlphaFoldDB" id="A0A223KRC9"/>
<comment type="similarity">
    <text evidence="1 2">Belongs to the arylamine N-acetyltransferase family.</text>
</comment>
<gene>
    <name evidence="3" type="ORF">BC6307_11720</name>
</gene>
<evidence type="ECO:0000256" key="1">
    <source>
        <dbReference type="ARBA" id="ARBA00006547"/>
    </source>
</evidence>
<evidence type="ECO:0000313" key="4">
    <source>
        <dbReference type="Proteomes" id="UP000215224"/>
    </source>
</evidence>
<accession>A0A223KRC9</accession>
<evidence type="ECO:0000256" key="2">
    <source>
        <dbReference type="RuleBase" id="RU003452"/>
    </source>
</evidence>
<organism evidence="3 4">
    <name type="scientific">Sutcliffiella cohnii</name>
    <dbReference type="NCBI Taxonomy" id="33932"/>
    <lineage>
        <taxon>Bacteria</taxon>
        <taxon>Bacillati</taxon>
        <taxon>Bacillota</taxon>
        <taxon>Bacilli</taxon>
        <taxon>Bacillales</taxon>
        <taxon>Bacillaceae</taxon>
        <taxon>Sutcliffiella</taxon>
    </lineage>
</organism>